<name>A0ABU7XHE5_9HYPH</name>
<accession>A0ABU7XHE5</accession>
<reference evidence="1 2" key="1">
    <citation type="submission" date="2024-02" db="EMBL/GenBank/DDBJ databases">
        <authorList>
            <person name="Grouzdev D."/>
        </authorList>
    </citation>
    <scope>NUCLEOTIDE SEQUENCE [LARGE SCALE GENOMIC DNA]</scope>
    <source>
        <strain evidence="1 2">9N</strain>
    </source>
</reference>
<evidence type="ECO:0000313" key="1">
    <source>
        <dbReference type="EMBL" id="MEF3366808.1"/>
    </source>
</evidence>
<evidence type="ECO:0000313" key="2">
    <source>
        <dbReference type="Proteomes" id="UP001350748"/>
    </source>
</evidence>
<keyword evidence="2" id="KW-1185">Reference proteome</keyword>
<proteinExistence type="predicted"/>
<organism evidence="1 2">
    <name type="scientific">Methylocystis borbori</name>
    <dbReference type="NCBI Taxonomy" id="3118750"/>
    <lineage>
        <taxon>Bacteria</taxon>
        <taxon>Pseudomonadati</taxon>
        <taxon>Pseudomonadota</taxon>
        <taxon>Alphaproteobacteria</taxon>
        <taxon>Hyphomicrobiales</taxon>
        <taxon>Methylocystaceae</taxon>
        <taxon>Methylocystis</taxon>
    </lineage>
</organism>
<sequence length="63" mass="6836">VGGATLFRLAAHPDAPRRFARLAAQGVLTRVFAERPNWLRFGLAGDEPAWARLASALESFNGD</sequence>
<dbReference type="EMBL" id="JAZHYN010000024">
    <property type="protein sequence ID" value="MEF3366808.1"/>
    <property type="molecule type" value="Genomic_DNA"/>
</dbReference>
<gene>
    <name evidence="1" type="ORF">V3H18_09710</name>
</gene>
<comment type="caution">
    <text evidence="1">The sequence shown here is derived from an EMBL/GenBank/DDBJ whole genome shotgun (WGS) entry which is preliminary data.</text>
</comment>
<protein>
    <submittedName>
        <fullName evidence="1">Threonine-phosphate decarboxylase</fullName>
    </submittedName>
</protein>
<dbReference type="Proteomes" id="UP001350748">
    <property type="component" value="Unassembled WGS sequence"/>
</dbReference>
<feature type="non-terminal residue" evidence="1">
    <location>
        <position position="1"/>
    </location>
</feature>